<dbReference type="GO" id="GO:0022857">
    <property type="term" value="F:transmembrane transporter activity"/>
    <property type="evidence" value="ECO:0007669"/>
    <property type="project" value="InterPro"/>
</dbReference>
<dbReference type="RefSeq" id="WP_194563531.1">
    <property type="nucleotide sequence ID" value="NZ_JADKPV010000007.1"/>
</dbReference>
<feature type="transmembrane region" description="Helical" evidence="7">
    <location>
        <begin position="33"/>
        <end position="50"/>
    </location>
</feature>
<dbReference type="EMBL" id="JADKPV010000007">
    <property type="protein sequence ID" value="MBF4502048.1"/>
    <property type="molecule type" value="Genomic_DNA"/>
</dbReference>
<feature type="transmembrane region" description="Helical" evidence="7">
    <location>
        <begin position="62"/>
        <end position="82"/>
    </location>
</feature>
<evidence type="ECO:0000256" key="4">
    <source>
        <dbReference type="ARBA" id="ARBA00022989"/>
    </source>
</evidence>
<evidence type="ECO:0000256" key="6">
    <source>
        <dbReference type="RuleBase" id="RU003942"/>
    </source>
</evidence>
<dbReference type="GO" id="GO:0005886">
    <property type="term" value="C:plasma membrane"/>
    <property type="evidence" value="ECO:0007669"/>
    <property type="project" value="UniProtKB-SubCell"/>
</dbReference>
<reference evidence="8" key="1">
    <citation type="submission" date="2020-11" db="EMBL/GenBank/DDBJ databases">
        <title>Multidrug resistant novel bacterium Savagea serpentis sp. nov., isolated from the scats of a vine snake (Ahaetulla nasuta).</title>
        <authorList>
            <person name="Venkata Ramana V."/>
            <person name="Vikas Patil S."/>
            <person name="Yogita Lugani V."/>
        </authorList>
    </citation>
    <scope>NUCLEOTIDE SEQUENCE</scope>
    <source>
        <strain evidence="8">SN6</strain>
    </source>
</reference>
<protein>
    <submittedName>
        <fullName evidence="8">Multidrug efflux SMR transporter</fullName>
    </submittedName>
</protein>
<feature type="transmembrane region" description="Helical" evidence="7">
    <location>
        <begin position="9"/>
        <end position="27"/>
    </location>
</feature>
<sequence length="120" mass="13569">MDSQTKRKAWTYVAMTSFFELVWIYGFNVASEWWHWIFIVTFIFVDFHFLTKASELLPTGTVYAVFAAVGTVGVALMDIIFFHEPLSVAKVVFMIVIVVGVIGLNIADSIDEKKALRGVK</sequence>
<feature type="transmembrane region" description="Helical" evidence="7">
    <location>
        <begin position="88"/>
        <end position="107"/>
    </location>
</feature>
<name>A0A8J7KI72_9BACL</name>
<evidence type="ECO:0000256" key="5">
    <source>
        <dbReference type="ARBA" id="ARBA00023136"/>
    </source>
</evidence>
<keyword evidence="4 7" id="KW-1133">Transmembrane helix</keyword>
<evidence type="ECO:0000256" key="7">
    <source>
        <dbReference type="SAM" id="Phobius"/>
    </source>
</evidence>
<proteinExistence type="inferred from homology"/>
<comment type="subcellular location">
    <subcellularLocation>
        <location evidence="1 6">Cell membrane</location>
        <topology evidence="1 6">Multi-pass membrane protein</topology>
    </subcellularLocation>
</comment>
<organism evidence="8 9">
    <name type="scientific">Savagea serpentis</name>
    <dbReference type="NCBI Taxonomy" id="2785297"/>
    <lineage>
        <taxon>Bacteria</taxon>
        <taxon>Bacillati</taxon>
        <taxon>Bacillota</taxon>
        <taxon>Bacilli</taxon>
        <taxon>Bacillales</taxon>
        <taxon>Caryophanaceae</taxon>
        <taxon>Savagea</taxon>
    </lineage>
</organism>
<keyword evidence="3 6" id="KW-0812">Transmembrane</keyword>
<dbReference type="AlphaFoldDB" id="A0A8J7KI72"/>
<evidence type="ECO:0000256" key="2">
    <source>
        <dbReference type="ARBA" id="ARBA00022475"/>
    </source>
</evidence>
<gene>
    <name evidence="8" type="ORF">IRY55_11835</name>
</gene>
<dbReference type="InterPro" id="IPR037185">
    <property type="entry name" value="EmrE-like"/>
</dbReference>
<keyword evidence="9" id="KW-1185">Reference proteome</keyword>
<dbReference type="Pfam" id="PF00893">
    <property type="entry name" value="Multi_Drug_Res"/>
    <property type="match status" value="1"/>
</dbReference>
<dbReference type="Gene3D" id="1.10.3730.20">
    <property type="match status" value="1"/>
</dbReference>
<evidence type="ECO:0000256" key="1">
    <source>
        <dbReference type="ARBA" id="ARBA00004651"/>
    </source>
</evidence>
<keyword evidence="2" id="KW-1003">Cell membrane</keyword>
<dbReference type="InterPro" id="IPR045324">
    <property type="entry name" value="Small_multidrug_res"/>
</dbReference>
<accession>A0A8J7KI72</accession>
<dbReference type="SUPFAM" id="SSF103481">
    <property type="entry name" value="Multidrug resistance efflux transporter EmrE"/>
    <property type="match status" value="1"/>
</dbReference>
<evidence type="ECO:0000313" key="9">
    <source>
        <dbReference type="Proteomes" id="UP000622653"/>
    </source>
</evidence>
<keyword evidence="5 7" id="KW-0472">Membrane</keyword>
<dbReference type="PANTHER" id="PTHR30561">
    <property type="entry name" value="SMR FAMILY PROTON-DEPENDENT DRUG EFFLUX TRANSPORTER SUGE"/>
    <property type="match status" value="1"/>
</dbReference>
<evidence type="ECO:0000256" key="3">
    <source>
        <dbReference type="ARBA" id="ARBA00022692"/>
    </source>
</evidence>
<comment type="similarity">
    <text evidence="6">Belongs to the drug/metabolite transporter (DMT) superfamily. Small multidrug resistance (SMR) (TC 2.A.7.1) family.</text>
</comment>
<comment type="caution">
    <text evidence="8">The sequence shown here is derived from an EMBL/GenBank/DDBJ whole genome shotgun (WGS) entry which is preliminary data.</text>
</comment>
<dbReference type="Proteomes" id="UP000622653">
    <property type="component" value="Unassembled WGS sequence"/>
</dbReference>
<dbReference type="PANTHER" id="PTHR30561:SF7">
    <property type="entry name" value="GUANIDINIUM EFFLUX SYSTEM SUBUNIT GDNC-RELATED"/>
    <property type="match status" value="1"/>
</dbReference>
<dbReference type="InterPro" id="IPR000390">
    <property type="entry name" value="Small_drug/metabolite_transptr"/>
</dbReference>
<evidence type="ECO:0000313" key="8">
    <source>
        <dbReference type="EMBL" id="MBF4502048.1"/>
    </source>
</evidence>